<dbReference type="AlphaFoldDB" id="A0AAN9XHQ0"/>
<evidence type="ECO:0000313" key="1">
    <source>
        <dbReference type="EMBL" id="KAK7392992.1"/>
    </source>
</evidence>
<gene>
    <name evidence="1" type="ORF">VNO78_21442</name>
</gene>
<accession>A0AAN9XHQ0</accession>
<dbReference type="EMBL" id="JAYMYS010000005">
    <property type="protein sequence ID" value="KAK7392992.1"/>
    <property type="molecule type" value="Genomic_DNA"/>
</dbReference>
<comment type="caution">
    <text evidence="1">The sequence shown here is derived from an EMBL/GenBank/DDBJ whole genome shotgun (WGS) entry which is preliminary data.</text>
</comment>
<dbReference type="Proteomes" id="UP001386955">
    <property type="component" value="Unassembled WGS sequence"/>
</dbReference>
<protein>
    <submittedName>
        <fullName evidence="1">Uncharacterized protein</fullName>
    </submittedName>
</protein>
<name>A0AAN9XHQ0_PSOTE</name>
<reference evidence="1 2" key="1">
    <citation type="submission" date="2024-01" db="EMBL/GenBank/DDBJ databases">
        <title>The genomes of 5 underutilized Papilionoideae crops provide insights into root nodulation and disease resistanc.</title>
        <authorList>
            <person name="Jiang F."/>
        </authorList>
    </citation>
    <scope>NUCLEOTIDE SEQUENCE [LARGE SCALE GENOMIC DNA]</scope>
    <source>
        <strain evidence="1">DUOXIRENSHENG_FW03</strain>
        <tissue evidence="1">Leaves</tissue>
    </source>
</reference>
<sequence length="86" mass="9344">MEVISLTMISRQCDFWGAPILWSSSEFDMKNKSGSIAVPSSLKPHQQGFCTPNPGRANKNVGSQGKYLASDSSIKPCKQLTLIQLG</sequence>
<keyword evidence="2" id="KW-1185">Reference proteome</keyword>
<proteinExistence type="predicted"/>
<evidence type="ECO:0000313" key="2">
    <source>
        <dbReference type="Proteomes" id="UP001386955"/>
    </source>
</evidence>
<organism evidence="1 2">
    <name type="scientific">Psophocarpus tetragonolobus</name>
    <name type="common">Winged bean</name>
    <name type="synonym">Dolichos tetragonolobus</name>
    <dbReference type="NCBI Taxonomy" id="3891"/>
    <lineage>
        <taxon>Eukaryota</taxon>
        <taxon>Viridiplantae</taxon>
        <taxon>Streptophyta</taxon>
        <taxon>Embryophyta</taxon>
        <taxon>Tracheophyta</taxon>
        <taxon>Spermatophyta</taxon>
        <taxon>Magnoliopsida</taxon>
        <taxon>eudicotyledons</taxon>
        <taxon>Gunneridae</taxon>
        <taxon>Pentapetalae</taxon>
        <taxon>rosids</taxon>
        <taxon>fabids</taxon>
        <taxon>Fabales</taxon>
        <taxon>Fabaceae</taxon>
        <taxon>Papilionoideae</taxon>
        <taxon>50 kb inversion clade</taxon>
        <taxon>NPAAA clade</taxon>
        <taxon>indigoferoid/millettioid clade</taxon>
        <taxon>Phaseoleae</taxon>
        <taxon>Psophocarpus</taxon>
    </lineage>
</organism>